<evidence type="ECO:0000313" key="3">
    <source>
        <dbReference type="EMBL" id="MFC7408527.1"/>
    </source>
</evidence>
<gene>
    <name evidence="3" type="ORF">ACFQPB_06605</name>
</gene>
<feature type="signal peptide" evidence="1">
    <location>
        <begin position="1"/>
        <end position="19"/>
    </location>
</feature>
<evidence type="ECO:0000256" key="1">
    <source>
        <dbReference type="SAM" id="SignalP"/>
    </source>
</evidence>
<comment type="caution">
    <text evidence="3">The sequence shown here is derived from an EMBL/GenBank/DDBJ whole genome shotgun (WGS) entry which is preliminary data.</text>
</comment>
<organism evidence="3 4">
    <name type="scientific">Hydrogenophaga atypica</name>
    <dbReference type="NCBI Taxonomy" id="249409"/>
    <lineage>
        <taxon>Bacteria</taxon>
        <taxon>Pseudomonadati</taxon>
        <taxon>Pseudomonadota</taxon>
        <taxon>Betaproteobacteria</taxon>
        <taxon>Burkholderiales</taxon>
        <taxon>Comamonadaceae</taxon>
        <taxon>Hydrogenophaga</taxon>
    </lineage>
</organism>
<dbReference type="Gene3D" id="2.40.128.520">
    <property type="match status" value="1"/>
</dbReference>
<dbReference type="RefSeq" id="WP_382198774.1">
    <property type="nucleotide sequence ID" value="NZ_JBHTCA010000003.1"/>
</dbReference>
<feature type="domain" description="DUF2147" evidence="2">
    <location>
        <begin position="25"/>
        <end position="142"/>
    </location>
</feature>
<keyword evidence="4" id="KW-1185">Reference proteome</keyword>
<sequence>MKHTLAATALVLLSGTALAQATPVGQWHTIDDKTNEIKSLIVISESGGVLTGRIDKLLRKGADQDAKCTECTDDRKDKPMLGLEIIRGAKKADGKDVWEDGKILDPENGKNYTLRLTPIEGGKKLEVRGSVFGIGRTQTWVRVQ</sequence>
<keyword evidence="1" id="KW-0732">Signal</keyword>
<dbReference type="PANTHER" id="PTHR36919:SF3">
    <property type="entry name" value="BLL5882 PROTEIN"/>
    <property type="match status" value="1"/>
</dbReference>
<name>A0ABW2QIV4_9BURK</name>
<proteinExistence type="predicted"/>
<protein>
    <submittedName>
        <fullName evidence="3">DUF2147 domain-containing protein</fullName>
    </submittedName>
</protein>
<evidence type="ECO:0000259" key="2">
    <source>
        <dbReference type="Pfam" id="PF09917"/>
    </source>
</evidence>
<reference evidence="4" key="1">
    <citation type="journal article" date="2019" name="Int. J. Syst. Evol. Microbiol.">
        <title>The Global Catalogue of Microorganisms (GCM) 10K type strain sequencing project: providing services to taxonomists for standard genome sequencing and annotation.</title>
        <authorList>
            <consortium name="The Broad Institute Genomics Platform"/>
            <consortium name="The Broad Institute Genome Sequencing Center for Infectious Disease"/>
            <person name="Wu L."/>
            <person name="Ma J."/>
        </authorList>
    </citation>
    <scope>NUCLEOTIDE SEQUENCE [LARGE SCALE GENOMIC DNA]</scope>
    <source>
        <strain evidence="4">CGMCC 1.12371</strain>
    </source>
</reference>
<dbReference type="EMBL" id="JBHTCA010000003">
    <property type="protein sequence ID" value="MFC7408527.1"/>
    <property type="molecule type" value="Genomic_DNA"/>
</dbReference>
<dbReference type="InterPro" id="IPR019223">
    <property type="entry name" value="DUF2147"/>
</dbReference>
<evidence type="ECO:0000313" key="4">
    <source>
        <dbReference type="Proteomes" id="UP001596501"/>
    </source>
</evidence>
<feature type="chain" id="PRO_5045889739" evidence="1">
    <location>
        <begin position="20"/>
        <end position="144"/>
    </location>
</feature>
<dbReference type="Pfam" id="PF09917">
    <property type="entry name" value="DUF2147"/>
    <property type="match status" value="1"/>
</dbReference>
<dbReference type="PANTHER" id="PTHR36919">
    <property type="entry name" value="BLR1215 PROTEIN"/>
    <property type="match status" value="1"/>
</dbReference>
<dbReference type="Proteomes" id="UP001596501">
    <property type="component" value="Unassembled WGS sequence"/>
</dbReference>
<accession>A0ABW2QIV4</accession>